<accession>A0ACC0A9N1</accession>
<dbReference type="Proteomes" id="UP001060085">
    <property type="component" value="Linkage Group LG06"/>
</dbReference>
<organism evidence="1 2">
    <name type="scientific">Catharanthus roseus</name>
    <name type="common">Madagascar periwinkle</name>
    <name type="synonym">Vinca rosea</name>
    <dbReference type="NCBI Taxonomy" id="4058"/>
    <lineage>
        <taxon>Eukaryota</taxon>
        <taxon>Viridiplantae</taxon>
        <taxon>Streptophyta</taxon>
        <taxon>Embryophyta</taxon>
        <taxon>Tracheophyta</taxon>
        <taxon>Spermatophyta</taxon>
        <taxon>Magnoliopsida</taxon>
        <taxon>eudicotyledons</taxon>
        <taxon>Gunneridae</taxon>
        <taxon>Pentapetalae</taxon>
        <taxon>asterids</taxon>
        <taxon>lamiids</taxon>
        <taxon>Gentianales</taxon>
        <taxon>Apocynaceae</taxon>
        <taxon>Rauvolfioideae</taxon>
        <taxon>Vinceae</taxon>
        <taxon>Catharanthinae</taxon>
        <taxon>Catharanthus</taxon>
    </lineage>
</organism>
<dbReference type="EMBL" id="CM044706">
    <property type="protein sequence ID" value="KAI5657519.1"/>
    <property type="molecule type" value="Genomic_DNA"/>
</dbReference>
<protein>
    <submittedName>
        <fullName evidence="1">Uncharacterized protein</fullName>
    </submittedName>
</protein>
<evidence type="ECO:0000313" key="1">
    <source>
        <dbReference type="EMBL" id="KAI5657519.1"/>
    </source>
</evidence>
<comment type="caution">
    <text evidence="1">The sequence shown here is derived from an EMBL/GenBank/DDBJ whole genome shotgun (WGS) entry which is preliminary data.</text>
</comment>
<reference evidence="2" key="1">
    <citation type="journal article" date="2023" name="Nat. Plants">
        <title>Single-cell RNA sequencing provides a high-resolution roadmap for understanding the multicellular compartmentation of specialized metabolism.</title>
        <authorList>
            <person name="Sun S."/>
            <person name="Shen X."/>
            <person name="Li Y."/>
            <person name="Li Y."/>
            <person name="Wang S."/>
            <person name="Li R."/>
            <person name="Zhang H."/>
            <person name="Shen G."/>
            <person name="Guo B."/>
            <person name="Wei J."/>
            <person name="Xu J."/>
            <person name="St-Pierre B."/>
            <person name="Chen S."/>
            <person name="Sun C."/>
        </authorList>
    </citation>
    <scope>NUCLEOTIDE SEQUENCE [LARGE SCALE GENOMIC DNA]</scope>
</reference>
<gene>
    <name evidence="1" type="ORF">M9H77_26312</name>
</gene>
<keyword evidence="2" id="KW-1185">Reference proteome</keyword>
<proteinExistence type="predicted"/>
<name>A0ACC0A9N1_CATRO</name>
<sequence length="624" mass="67172">MIAESPEVLDVMPNRFYKLHTTRSWDYLGVSLNSPYGLFHDSKMGDGAIIGIIDSGIWPEFESFRDDDLGPIPKRWKGICQSGVAFNSTNCNKKLIGACYFFKGVEAEYGPIDGTQEYLSARDNDGHGTHTSSTAGGSIVNNVNYFGLVGGTLRGGAPRARVAMYKVGWDLGSSAADVLKALDEAIHDGVDVINLSLGIEVPLYAEVDQRDPIYYGSFHAFEKGIVVVCSAGNDGPVTESVANVAPWVVTVAASTIDRTYPTFITLANKESFMVLQHLSPNESWASGCIVLCFHNGEPAEVSNIMDSMQKSGALGLIVATNPTKAMDFVLSVDFPCVQVNYEMGTQILSYIRNTRNPQAQLRSSQSHIGRPASTYVVMLSSRGPNSISPAVLKPEIAAPGVNILAAYPRGFYILSGTSMSTPHVTGIAALLKSAHPHWSPAAIKSAFVTTANRLKLADPFDFGGGIVNPNGATDPGLVYDMKMADYVHYLCSTGYNDSSIGQLVGKPTSCSSGDKFSVLNLNLPSITIPSLANAIIVTRTATNVGPVNSYYKAIVQPPQGIYVVVKPNVLNFNSNRRKISFTVTISTSYKCNTGYFFGSLTWTDGKHKVRSSISVKTAYPELPN</sequence>
<evidence type="ECO:0000313" key="2">
    <source>
        <dbReference type="Proteomes" id="UP001060085"/>
    </source>
</evidence>